<dbReference type="CDD" id="cd06433">
    <property type="entry name" value="GT_2_WfgS_like"/>
    <property type="match status" value="1"/>
</dbReference>
<evidence type="ECO:0000313" key="3">
    <source>
        <dbReference type="Proteomes" id="UP000274358"/>
    </source>
</evidence>
<dbReference type="InterPro" id="IPR029044">
    <property type="entry name" value="Nucleotide-diphossugar_trans"/>
</dbReference>
<dbReference type="InterPro" id="IPR050834">
    <property type="entry name" value="Glycosyltransf_2"/>
</dbReference>
<dbReference type="RefSeq" id="WP_126684305.1">
    <property type="nucleotide sequence ID" value="NZ_RYYV01000005.1"/>
</dbReference>
<reference evidence="2 3" key="1">
    <citation type="submission" date="2018-12" db="EMBL/GenBank/DDBJ databases">
        <title>Dyella dinghuensis sp. nov. DHOA06 and Dyella choica sp. nov. 4M-K27, isolated from forest soil.</title>
        <authorList>
            <person name="Qiu L.-H."/>
            <person name="Gao Z.-H."/>
        </authorList>
    </citation>
    <scope>NUCLEOTIDE SEQUENCE [LARGE SCALE GENOMIC DNA]</scope>
    <source>
        <strain evidence="2 3">4M-K27</strain>
    </source>
</reference>
<dbReference type="SUPFAM" id="SSF53448">
    <property type="entry name" value="Nucleotide-diphospho-sugar transferases"/>
    <property type="match status" value="1"/>
</dbReference>
<dbReference type="Proteomes" id="UP000274358">
    <property type="component" value="Unassembled WGS sequence"/>
</dbReference>
<name>A0A432M8K1_9GAMM</name>
<gene>
    <name evidence="2" type="ORF">EKH80_08515</name>
</gene>
<dbReference type="GO" id="GO:0016740">
    <property type="term" value="F:transferase activity"/>
    <property type="evidence" value="ECO:0007669"/>
    <property type="project" value="UniProtKB-KW"/>
</dbReference>
<dbReference type="Pfam" id="PF00535">
    <property type="entry name" value="Glycos_transf_2"/>
    <property type="match status" value="1"/>
</dbReference>
<organism evidence="2 3">
    <name type="scientific">Dyella choica</name>
    <dbReference type="NCBI Taxonomy" id="1927959"/>
    <lineage>
        <taxon>Bacteria</taxon>
        <taxon>Pseudomonadati</taxon>
        <taxon>Pseudomonadota</taxon>
        <taxon>Gammaproteobacteria</taxon>
        <taxon>Lysobacterales</taxon>
        <taxon>Rhodanobacteraceae</taxon>
        <taxon>Dyella</taxon>
    </lineage>
</organism>
<proteinExistence type="predicted"/>
<dbReference type="PANTHER" id="PTHR43685:SF2">
    <property type="entry name" value="GLYCOSYLTRANSFERASE 2-LIKE DOMAIN-CONTAINING PROTEIN"/>
    <property type="match status" value="1"/>
</dbReference>
<accession>A0A432M8K1</accession>
<dbReference type="Gene3D" id="3.90.550.10">
    <property type="entry name" value="Spore Coat Polysaccharide Biosynthesis Protein SpsA, Chain A"/>
    <property type="match status" value="1"/>
</dbReference>
<comment type="caution">
    <text evidence="2">The sequence shown here is derived from an EMBL/GenBank/DDBJ whole genome shotgun (WGS) entry which is preliminary data.</text>
</comment>
<dbReference type="InterPro" id="IPR001173">
    <property type="entry name" value="Glyco_trans_2-like"/>
</dbReference>
<dbReference type="AlphaFoldDB" id="A0A432M8K1"/>
<keyword evidence="3" id="KW-1185">Reference proteome</keyword>
<feature type="domain" description="Glycosyltransferase 2-like" evidence="1">
    <location>
        <begin position="8"/>
        <end position="126"/>
    </location>
</feature>
<dbReference type="PANTHER" id="PTHR43685">
    <property type="entry name" value="GLYCOSYLTRANSFERASE"/>
    <property type="match status" value="1"/>
</dbReference>
<protein>
    <submittedName>
        <fullName evidence="2">Glycosyltransferase</fullName>
    </submittedName>
</protein>
<dbReference type="EMBL" id="RYYV01000005">
    <property type="protein sequence ID" value="RUL76744.1"/>
    <property type="molecule type" value="Genomic_DNA"/>
</dbReference>
<evidence type="ECO:0000259" key="1">
    <source>
        <dbReference type="Pfam" id="PF00535"/>
    </source>
</evidence>
<keyword evidence="2" id="KW-0808">Transferase</keyword>
<dbReference type="OrthoDB" id="396512at2"/>
<sequence length="258" mass="28758">MGSVPAVSVITVVYNAASCIEKCLRSVAEQQGVAYEHIVIDGGSTDGTVDILRRHAEKLAFWCSEPDAGIADAMNKGVARATGKWIIFIHADDGLAGPDVLAKATASIPESADIVAFPVLFGTPGSQRVIRPKPVKSRMRLKLGMCHQGMLARRRLFDKIGGFNVDLRICMDYEHVLRAISAGCAVSVFEEPVISWMSDAGLSSRNDWRSVRTRLLEEKRVNEKYAQSRLLRRILRVYWQLYLPYRRLRAWIHDTGST</sequence>
<evidence type="ECO:0000313" key="2">
    <source>
        <dbReference type="EMBL" id="RUL76744.1"/>
    </source>
</evidence>